<sequence>MTGRRKLLGEWRGRLTKVPLPERNTTVSELTGPVPYGRDQATQPLPQGYPAVQAELTGLRDRVPHLTGTVVASSDGLLIEHDLPAHIEPAGMAALAAAQLSLSYRLASTAHGGGFNEVVVHGSDGQVVIYAAGYTALTVLAGPDVNVGRLHLESRPVARAIAAHLAAAHD</sequence>
<organism evidence="2 3">
    <name type="scientific">Nocardia caishijiensis</name>
    <dbReference type="NCBI Taxonomy" id="184756"/>
    <lineage>
        <taxon>Bacteria</taxon>
        <taxon>Bacillati</taxon>
        <taxon>Actinomycetota</taxon>
        <taxon>Actinomycetes</taxon>
        <taxon>Mycobacteriales</taxon>
        <taxon>Nocardiaceae</taxon>
        <taxon>Nocardia</taxon>
    </lineage>
</organism>
<evidence type="ECO:0000259" key="1">
    <source>
        <dbReference type="SMART" id="SM00960"/>
    </source>
</evidence>
<feature type="domain" description="Roadblock/LAMTOR2" evidence="1">
    <location>
        <begin position="53"/>
        <end position="141"/>
    </location>
</feature>
<dbReference type="Gene3D" id="3.30.450.30">
    <property type="entry name" value="Dynein light chain 2a, cytoplasmic"/>
    <property type="match status" value="1"/>
</dbReference>
<accession>A0ABQ6YVI9</accession>
<protein>
    <recommendedName>
        <fullName evidence="1">Roadblock/LAMTOR2 domain-containing protein</fullName>
    </recommendedName>
</protein>
<evidence type="ECO:0000313" key="3">
    <source>
        <dbReference type="Proteomes" id="UP000798951"/>
    </source>
</evidence>
<dbReference type="Proteomes" id="UP000798951">
    <property type="component" value="Unassembled WGS sequence"/>
</dbReference>
<gene>
    <name evidence="2" type="ORF">FNL39_1011016</name>
</gene>
<dbReference type="Pfam" id="PF03259">
    <property type="entry name" value="Robl_LC7"/>
    <property type="match status" value="1"/>
</dbReference>
<comment type="caution">
    <text evidence="2">The sequence shown here is derived from an EMBL/GenBank/DDBJ whole genome shotgun (WGS) entry which is preliminary data.</text>
</comment>
<dbReference type="InterPro" id="IPR004942">
    <property type="entry name" value="Roadblock/LAMTOR2_dom"/>
</dbReference>
<dbReference type="SMART" id="SM00960">
    <property type="entry name" value="Robl_LC7"/>
    <property type="match status" value="1"/>
</dbReference>
<dbReference type="EMBL" id="VMSD01000001">
    <property type="protein sequence ID" value="KAF0849574.1"/>
    <property type="molecule type" value="Genomic_DNA"/>
</dbReference>
<dbReference type="SUPFAM" id="SSF103196">
    <property type="entry name" value="Roadblock/LC7 domain"/>
    <property type="match status" value="1"/>
</dbReference>
<name>A0ABQ6YVI9_9NOCA</name>
<evidence type="ECO:0000313" key="2">
    <source>
        <dbReference type="EMBL" id="KAF0849574.1"/>
    </source>
</evidence>
<reference evidence="2 3" key="1">
    <citation type="submission" date="2019-07" db="EMBL/GenBank/DDBJ databases">
        <title>Genomic Encyclopedia of Type Strains, Phase IV (KMG-IV): sequencing the most valuable type-strain genomes for metagenomic binning, comparative biology and taxonomic classification.</title>
        <authorList>
            <person name="Goeker M."/>
        </authorList>
    </citation>
    <scope>NUCLEOTIDE SEQUENCE [LARGE SCALE GENOMIC DNA]</scope>
    <source>
        <strain evidence="2 3">DSM 44831</strain>
    </source>
</reference>
<dbReference type="RefSeq" id="WP_084457807.1">
    <property type="nucleotide sequence ID" value="NZ_VMSD01000001.1"/>
</dbReference>
<keyword evidence="3" id="KW-1185">Reference proteome</keyword>
<proteinExistence type="predicted"/>